<dbReference type="PRINTS" id="PR00449">
    <property type="entry name" value="RASTRNSFRMNG"/>
</dbReference>
<dbReference type="InterPro" id="IPR001806">
    <property type="entry name" value="Small_GTPase"/>
</dbReference>
<organism evidence="7 8">
    <name type="scientific">Rotaria sordida</name>
    <dbReference type="NCBI Taxonomy" id="392033"/>
    <lineage>
        <taxon>Eukaryota</taxon>
        <taxon>Metazoa</taxon>
        <taxon>Spiralia</taxon>
        <taxon>Gnathifera</taxon>
        <taxon>Rotifera</taxon>
        <taxon>Eurotatoria</taxon>
        <taxon>Bdelloidea</taxon>
        <taxon>Philodinida</taxon>
        <taxon>Philodinidae</taxon>
        <taxon>Rotaria</taxon>
    </lineage>
</organism>
<dbReference type="AlphaFoldDB" id="A0A814TET8"/>
<dbReference type="Pfam" id="PF00071">
    <property type="entry name" value="Ras"/>
    <property type="match status" value="1"/>
</dbReference>
<accession>A0A814TET8</accession>
<keyword evidence="5" id="KW-0342">GTP-binding</keyword>
<keyword evidence="3" id="KW-0547">Nucleotide-binding</keyword>
<dbReference type="SUPFAM" id="SSF52540">
    <property type="entry name" value="P-loop containing nucleoside triphosphate hydrolases"/>
    <property type="match status" value="1"/>
</dbReference>
<evidence type="ECO:0000256" key="4">
    <source>
        <dbReference type="ARBA" id="ARBA00022801"/>
    </source>
</evidence>
<sequence length="220" mass="25294">MEHLKLTSNHSLNREYKLCILGEGAVGKTSLATQFIQGIFISKYDPTIEDVFKKIVEIDGKQFIVEILDTAGVENFTVMRDLYIENSDGFAIVYSITSLVTFNQLHLIYNQIMNIKKEQTAMVLVGNKVDLSHMKRIVHRDKGQTLADEWMCPFYETSAKDSINVDEIFIDLIRQIDRRSSYIKPLVVGDVDIPIISPIQNIFCCLIFPRKKTKKKLIMR</sequence>
<evidence type="ECO:0000256" key="3">
    <source>
        <dbReference type="ARBA" id="ARBA00022741"/>
    </source>
</evidence>
<dbReference type="GO" id="GO:0005525">
    <property type="term" value="F:GTP binding"/>
    <property type="evidence" value="ECO:0007669"/>
    <property type="project" value="UniProtKB-KW"/>
</dbReference>
<dbReference type="GO" id="GO:0005886">
    <property type="term" value="C:plasma membrane"/>
    <property type="evidence" value="ECO:0007669"/>
    <property type="project" value="UniProtKB-SubCell"/>
</dbReference>
<dbReference type="GO" id="GO:0061118">
    <property type="term" value="P:regulation of positive chemotaxis to cAMP"/>
    <property type="evidence" value="ECO:0007669"/>
    <property type="project" value="UniProtKB-ARBA"/>
</dbReference>
<dbReference type="NCBIfam" id="TIGR00231">
    <property type="entry name" value="small_GTP"/>
    <property type="match status" value="1"/>
</dbReference>
<proteinExistence type="predicted"/>
<dbReference type="CDD" id="cd00876">
    <property type="entry name" value="Ras"/>
    <property type="match status" value="1"/>
</dbReference>
<evidence type="ECO:0000313" key="8">
    <source>
        <dbReference type="Proteomes" id="UP000663864"/>
    </source>
</evidence>
<dbReference type="SMART" id="SM00174">
    <property type="entry name" value="RHO"/>
    <property type="match status" value="1"/>
</dbReference>
<dbReference type="Proteomes" id="UP000663864">
    <property type="component" value="Unassembled WGS sequence"/>
</dbReference>
<dbReference type="PANTHER" id="PTHR24070">
    <property type="entry name" value="RAS, DI-RAS, AND RHEB FAMILY MEMBERS OF SMALL GTPASE SUPERFAMILY"/>
    <property type="match status" value="1"/>
</dbReference>
<dbReference type="InterPro" id="IPR020849">
    <property type="entry name" value="Small_GTPase_Ras-type"/>
</dbReference>
<dbReference type="GO" id="GO:0003924">
    <property type="term" value="F:GTPase activity"/>
    <property type="evidence" value="ECO:0007669"/>
    <property type="project" value="InterPro"/>
</dbReference>
<dbReference type="SMART" id="SM00173">
    <property type="entry name" value="RAS"/>
    <property type="match status" value="1"/>
</dbReference>
<dbReference type="SMART" id="SM00176">
    <property type="entry name" value="RAN"/>
    <property type="match status" value="1"/>
</dbReference>
<name>A0A814TET8_9BILA</name>
<dbReference type="EMBL" id="CAJNOT010001190">
    <property type="protein sequence ID" value="CAF1161193.1"/>
    <property type="molecule type" value="Genomic_DNA"/>
</dbReference>
<keyword evidence="4" id="KW-0378">Hydrolase</keyword>
<keyword evidence="6" id="KW-0472">Membrane</keyword>
<evidence type="ECO:0000313" key="7">
    <source>
        <dbReference type="EMBL" id="CAF1161193.1"/>
    </source>
</evidence>
<comment type="caution">
    <text evidence="7">The sequence shown here is derived from an EMBL/GenBank/DDBJ whole genome shotgun (WGS) entry which is preliminary data.</text>
</comment>
<dbReference type="Gene3D" id="3.40.50.300">
    <property type="entry name" value="P-loop containing nucleotide triphosphate hydrolases"/>
    <property type="match status" value="1"/>
</dbReference>
<protein>
    <submittedName>
        <fullName evidence="7">Uncharacterized protein</fullName>
    </submittedName>
</protein>
<evidence type="ECO:0000256" key="2">
    <source>
        <dbReference type="ARBA" id="ARBA00022475"/>
    </source>
</evidence>
<dbReference type="PROSITE" id="PS51419">
    <property type="entry name" value="RAB"/>
    <property type="match status" value="1"/>
</dbReference>
<dbReference type="FunFam" id="3.40.50.300:FF:001763">
    <property type="entry name" value="Ras family gtpase"/>
    <property type="match status" value="1"/>
</dbReference>
<reference evidence="7" key="1">
    <citation type="submission" date="2021-02" db="EMBL/GenBank/DDBJ databases">
        <authorList>
            <person name="Nowell W R."/>
        </authorList>
    </citation>
    <scope>NUCLEOTIDE SEQUENCE</scope>
</reference>
<gene>
    <name evidence="7" type="ORF">ZHD862_LOCUS20697</name>
</gene>
<dbReference type="InterPro" id="IPR027417">
    <property type="entry name" value="P-loop_NTPase"/>
</dbReference>
<evidence type="ECO:0000256" key="6">
    <source>
        <dbReference type="ARBA" id="ARBA00023136"/>
    </source>
</evidence>
<keyword evidence="2" id="KW-1003">Cell membrane</keyword>
<comment type="subcellular location">
    <subcellularLocation>
        <location evidence="1">Cell membrane</location>
    </subcellularLocation>
</comment>
<evidence type="ECO:0000256" key="5">
    <source>
        <dbReference type="ARBA" id="ARBA00023134"/>
    </source>
</evidence>
<dbReference type="GO" id="GO:0007165">
    <property type="term" value="P:signal transduction"/>
    <property type="evidence" value="ECO:0007669"/>
    <property type="project" value="InterPro"/>
</dbReference>
<dbReference type="SMART" id="SM00175">
    <property type="entry name" value="RAB"/>
    <property type="match status" value="1"/>
</dbReference>
<dbReference type="PROSITE" id="PS51421">
    <property type="entry name" value="RAS"/>
    <property type="match status" value="1"/>
</dbReference>
<dbReference type="InterPro" id="IPR005225">
    <property type="entry name" value="Small_GTP-bd"/>
</dbReference>
<evidence type="ECO:0000256" key="1">
    <source>
        <dbReference type="ARBA" id="ARBA00004236"/>
    </source>
</evidence>